<protein>
    <recommendedName>
        <fullName evidence="4">Bulb-type lectin domain-containing protein</fullName>
    </recommendedName>
</protein>
<name>A0A1Y1VEK0_9FUNG</name>
<proteinExistence type="predicted"/>
<dbReference type="Gene3D" id="2.90.10.10">
    <property type="entry name" value="Bulb-type lectin domain"/>
    <property type="match status" value="1"/>
</dbReference>
<dbReference type="STRING" id="1754191.A0A1Y1VEK0"/>
<dbReference type="AlphaFoldDB" id="A0A1Y1VEK0"/>
<accession>A0A1Y1VEK0</accession>
<organism evidence="2 3">
    <name type="scientific">Piromyces finnis</name>
    <dbReference type="NCBI Taxonomy" id="1754191"/>
    <lineage>
        <taxon>Eukaryota</taxon>
        <taxon>Fungi</taxon>
        <taxon>Fungi incertae sedis</taxon>
        <taxon>Chytridiomycota</taxon>
        <taxon>Chytridiomycota incertae sedis</taxon>
        <taxon>Neocallimastigomycetes</taxon>
        <taxon>Neocallimastigales</taxon>
        <taxon>Neocallimastigaceae</taxon>
        <taxon>Piromyces</taxon>
    </lineage>
</organism>
<feature type="compositionally biased region" description="Low complexity" evidence="1">
    <location>
        <begin position="186"/>
        <end position="208"/>
    </location>
</feature>
<dbReference type="OrthoDB" id="2161183at2759"/>
<feature type="compositionally biased region" description="Polar residues" evidence="1">
    <location>
        <begin position="269"/>
        <end position="278"/>
    </location>
</feature>
<feature type="compositionally biased region" description="Polar residues" evidence="1">
    <location>
        <begin position="333"/>
        <end position="354"/>
    </location>
</feature>
<comment type="caution">
    <text evidence="2">The sequence shown here is derived from an EMBL/GenBank/DDBJ whole genome shotgun (WGS) entry which is preliminary data.</text>
</comment>
<evidence type="ECO:0000313" key="3">
    <source>
        <dbReference type="Proteomes" id="UP000193719"/>
    </source>
</evidence>
<feature type="compositionally biased region" description="Polar residues" evidence="1">
    <location>
        <begin position="285"/>
        <end position="322"/>
    </location>
</feature>
<reference evidence="2 3" key="2">
    <citation type="submission" date="2016-08" db="EMBL/GenBank/DDBJ databases">
        <title>Pervasive Adenine N6-methylation of Active Genes in Fungi.</title>
        <authorList>
            <consortium name="DOE Joint Genome Institute"/>
            <person name="Mondo S.J."/>
            <person name="Dannebaum R.O."/>
            <person name="Kuo R.C."/>
            <person name="Labutti K."/>
            <person name="Haridas S."/>
            <person name="Kuo A."/>
            <person name="Salamov A."/>
            <person name="Ahrendt S.R."/>
            <person name="Lipzen A."/>
            <person name="Sullivan W."/>
            <person name="Andreopoulos W.B."/>
            <person name="Clum A."/>
            <person name="Lindquist E."/>
            <person name="Daum C."/>
            <person name="Ramamoorthy G.K."/>
            <person name="Gryganskyi A."/>
            <person name="Culley D."/>
            <person name="Magnuson J.K."/>
            <person name="James T.Y."/>
            <person name="O'Malley M.A."/>
            <person name="Stajich J.E."/>
            <person name="Spatafora J.W."/>
            <person name="Visel A."/>
            <person name="Grigoriev I.V."/>
        </authorList>
    </citation>
    <scope>NUCLEOTIDE SEQUENCE [LARGE SCALE GENOMIC DNA]</scope>
    <source>
        <strain evidence="3">finn</strain>
    </source>
</reference>
<evidence type="ECO:0000313" key="2">
    <source>
        <dbReference type="EMBL" id="ORX53740.1"/>
    </source>
</evidence>
<feature type="region of interest" description="Disordered" evidence="1">
    <location>
        <begin position="269"/>
        <end position="354"/>
    </location>
</feature>
<keyword evidence="3" id="KW-1185">Reference proteome</keyword>
<evidence type="ECO:0000256" key="1">
    <source>
        <dbReference type="SAM" id="MobiDB-lite"/>
    </source>
</evidence>
<reference evidence="2 3" key="1">
    <citation type="submission" date="2016-08" db="EMBL/GenBank/DDBJ databases">
        <title>Genomes of anaerobic fungi encode conserved fungal cellulosomes for biomass hydrolysis.</title>
        <authorList>
            <consortium name="DOE Joint Genome Institute"/>
            <person name="Haitjema C.H."/>
            <person name="Gilmore S.P."/>
            <person name="Henske J.K."/>
            <person name="Solomon K.V."/>
            <person name="De Groot R."/>
            <person name="Kuo A."/>
            <person name="Mondo S.J."/>
            <person name="Salamov A.A."/>
            <person name="Labutti K."/>
            <person name="Zhao Z."/>
            <person name="Chiniquy J."/>
            <person name="Barry K."/>
            <person name="Brewer H.M."/>
            <person name="Purvine S.O."/>
            <person name="Wright A.T."/>
            <person name="Boxma B."/>
            <person name="Van Alen T."/>
            <person name="Hackstein J.H."/>
            <person name="Baker S.E."/>
            <person name="Grigoriev I.V."/>
            <person name="O'Malley M.A."/>
        </authorList>
    </citation>
    <scope>NUCLEOTIDE SEQUENCE [LARGE SCALE GENOMIC DNA]</scope>
    <source>
        <strain evidence="3">finn</strain>
    </source>
</reference>
<dbReference type="Proteomes" id="UP000193719">
    <property type="component" value="Unassembled WGS sequence"/>
</dbReference>
<dbReference type="InterPro" id="IPR036426">
    <property type="entry name" value="Bulb-type_lectin_dom_sf"/>
</dbReference>
<evidence type="ECO:0008006" key="4">
    <source>
        <dbReference type="Google" id="ProtNLM"/>
    </source>
</evidence>
<dbReference type="EMBL" id="MCFH01000012">
    <property type="protein sequence ID" value="ORX53740.1"/>
    <property type="molecule type" value="Genomic_DNA"/>
</dbReference>
<gene>
    <name evidence="2" type="ORF">BCR36DRAFT_368773</name>
</gene>
<feature type="region of interest" description="Disordered" evidence="1">
    <location>
        <begin position="166"/>
        <end position="219"/>
    </location>
</feature>
<feature type="compositionally biased region" description="Basic and acidic residues" evidence="1">
    <location>
        <begin position="323"/>
        <end position="332"/>
    </location>
</feature>
<sequence length="1214" mass="137620">MYCCDGLPDISIKEIEIVDFLGNKRMLSRDKNKLSKRQNSFEVLNAKNKEDIYNDYIKRPLKCHPLLGNNEISSPYSEIFTGRKKINFREGYGLPKIAFDSALTCYSGSKCTRQVTVGVTLTDSKSYSVSNGYSNSFSVNEGKSTSNGIDVSLAKSISDTLEISHEHSVTEEQNGNESWDISRSLTPTEKSTSETWTTNSSTTITNGSEHTKSYSKDKSTNTCGTLGVTIGSSTTNGTTNSTDSGFQYGFEEHAQASFFGFAEGDGSANQNWNSNKSTSFEKSHTSNLDINASSEKSTTEENGYNKSDTVTKGVSKSHTSGHSKTDTYESSRSDSTSDAVTNSYSSSEGWSKSNSDSVGNSFSHNFGSTNTYSTSNTYSTDYSESMEKAMDYSNSNSTETTESRSFSQEMGFDVEAGKTVHIYAKSRISSVVISWICGLDDDSGKHGTNLDFYISEYNRNILYFNRANITYVPIENIDEVSSFTPINEGITTGTEWYYDISYDEYPNKLKTGQILYNDNTDNNYLALKNCYHLTLEPSGNLKIHKSNYNTPVWETHTSFIKKMSKTAKARLIVTTNGHLKIEATHILDDSTRNIGVSNKQSKYTLVLRDATVGKEPRIELYDEYYVMIWSSVRIYNDKYNENVPNPHYIGYICPENYQVPTKSEVETIYQPNDMHNQLDESIKYIYTESYIQPLDSCSPFLVSGTGIKSANGRFKIYLTNTGNLIMKDGSSTIDEGEYNVLGSLMPHCSEFNKCELLKGIYTFVQALDTYLCFNAEKKAINLDDYYCYEDVECTAKYKNTEIPCCSDNYKVYDKEYYLGWDYNTDKICSYKRDHYKTVIKIKHNNENENSSSTLSNSSSISISSTTTVAATITTALTVESNSIPINSITTTHTNKYSTTTTTTPINSITSNTTIPSPTSAVDNDKDGYIIVDDSFCEDGIAGYEFNDDFYITSNSQNYFNNGEYDKRDTIYDENVKDENIYTDKQGNEFIYDKNNRLINAHLKNSICKYGISIRNNVVLCANEMLEDRLSYSRKLQKSLKELRENQSKNKKRSETTIEIWNSRPSTGLRETMYYFEPIKFIYKHCAECFRQLVINFIYNEKNYYFDTLYKYDSMFNDDGTRSLFVNDTGLWYREHSMVGNQLREYESSVYENKEKNIDRVQILDDGLLKIIFTDTSSVHIGNVSKNKDSLFSFGFDENNILSIKDENKNTLWTI</sequence>
<feature type="compositionally biased region" description="Polar residues" evidence="1">
    <location>
        <begin position="171"/>
        <end position="185"/>
    </location>
</feature>
<feature type="compositionally biased region" description="Basic and acidic residues" evidence="1">
    <location>
        <begin position="209"/>
        <end position="219"/>
    </location>
</feature>